<evidence type="ECO:0000256" key="5">
    <source>
        <dbReference type="SAM" id="MobiDB-lite"/>
    </source>
</evidence>
<comment type="caution">
    <text evidence="7">The sequence shown here is derived from an EMBL/GenBank/DDBJ whole genome shotgun (WGS) entry which is preliminary data.</text>
</comment>
<keyword evidence="1" id="KW-0805">Transcription regulation</keyword>
<dbReference type="InterPro" id="IPR001647">
    <property type="entry name" value="HTH_TetR"/>
</dbReference>
<dbReference type="Pfam" id="PF16859">
    <property type="entry name" value="TetR_C_11"/>
    <property type="match status" value="1"/>
</dbReference>
<evidence type="ECO:0000256" key="1">
    <source>
        <dbReference type="ARBA" id="ARBA00023015"/>
    </source>
</evidence>
<keyword evidence="3" id="KW-0804">Transcription</keyword>
<keyword evidence="8" id="KW-1185">Reference proteome</keyword>
<dbReference type="Proteomes" id="UP001595796">
    <property type="component" value="Unassembled WGS sequence"/>
</dbReference>
<keyword evidence="2 4" id="KW-0238">DNA-binding</keyword>
<evidence type="ECO:0000259" key="6">
    <source>
        <dbReference type="PROSITE" id="PS50977"/>
    </source>
</evidence>
<feature type="DNA-binding region" description="H-T-H motif" evidence="4">
    <location>
        <begin position="43"/>
        <end position="62"/>
    </location>
</feature>
<feature type="compositionally biased region" description="Basic residues" evidence="5">
    <location>
        <begin position="1"/>
        <end position="11"/>
    </location>
</feature>
<organism evidence="7 8">
    <name type="scientific">Flaviflagellibacter deserti</name>
    <dbReference type="NCBI Taxonomy" id="2267266"/>
    <lineage>
        <taxon>Bacteria</taxon>
        <taxon>Pseudomonadati</taxon>
        <taxon>Pseudomonadota</taxon>
        <taxon>Alphaproteobacteria</taxon>
        <taxon>Hyphomicrobiales</taxon>
        <taxon>Flaviflagellibacter</taxon>
    </lineage>
</organism>
<feature type="region of interest" description="Disordered" evidence="5">
    <location>
        <begin position="1"/>
        <end position="20"/>
    </location>
</feature>
<proteinExistence type="predicted"/>
<protein>
    <submittedName>
        <fullName evidence="7">TetR/AcrR family transcriptional regulator</fullName>
    </submittedName>
</protein>
<evidence type="ECO:0000256" key="3">
    <source>
        <dbReference type="ARBA" id="ARBA00023163"/>
    </source>
</evidence>
<name>A0ABV9Z2A4_9HYPH</name>
<dbReference type="SUPFAM" id="SSF48498">
    <property type="entry name" value="Tetracyclin repressor-like, C-terminal domain"/>
    <property type="match status" value="1"/>
</dbReference>
<evidence type="ECO:0000256" key="4">
    <source>
        <dbReference type="PROSITE-ProRule" id="PRU00335"/>
    </source>
</evidence>
<evidence type="ECO:0000256" key="2">
    <source>
        <dbReference type="ARBA" id="ARBA00023125"/>
    </source>
</evidence>
<dbReference type="PANTHER" id="PTHR30055:SF223">
    <property type="entry name" value="HTH-TYPE TRANSCRIPTIONAL REGULATOR UIDR"/>
    <property type="match status" value="1"/>
</dbReference>
<dbReference type="PROSITE" id="PS50977">
    <property type="entry name" value="HTH_TETR_2"/>
    <property type="match status" value="1"/>
</dbReference>
<dbReference type="InterPro" id="IPR009057">
    <property type="entry name" value="Homeodomain-like_sf"/>
</dbReference>
<dbReference type="Pfam" id="PF00440">
    <property type="entry name" value="TetR_N"/>
    <property type="match status" value="1"/>
</dbReference>
<dbReference type="PANTHER" id="PTHR30055">
    <property type="entry name" value="HTH-TYPE TRANSCRIPTIONAL REGULATOR RUTR"/>
    <property type="match status" value="1"/>
</dbReference>
<dbReference type="InterPro" id="IPR036271">
    <property type="entry name" value="Tet_transcr_reg_TetR-rel_C_sf"/>
</dbReference>
<dbReference type="Gene3D" id="1.10.357.10">
    <property type="entry name" value="Tetracycline Repressor, domain 2"/>
    <property type="match status" value="1"/>
</dbReference>
<dbReference type="InterPro" id="IPR011075">
    <property type="entry name" value="TetR_C"/>
</dbReference>
<reference evidence="8" key="1">
    <citation type="journal article" date="2019" name="Int. J. Syst. Evol. Microbiol.">
        <title>The Global Catalogue of Microorganisms (GCM) 10K type strain sequencing project: providing services to taxonomists for standard genome sequencing and annotation.</title>
        <authorList>
            <consortium name="The Broad Institute Genomics Platform"/>
            <consortium name="The Broad Institute Genome Sequencing Center for Infectious Disease"/>
            <person name="Wu L."/>
            <person name="Ma J."/>
        </authorList>
    </citation>
    <scope>NUCLEOTIDE SEQUENCE [LARGE SCALE GENOMIC DNA]</scope>
    <source>
        <strain evidence="8">CGMCC 1.16444</strain>
    </source>
</reference>
<dbReference type="RefSeq" id="WP_114957745.1">
    <property type="nucleotide sequence ID" value="NZ_JBHSJF010000006.1"/>
</dbReference>
<evidence type="ECO:0000313" key="8">
    <source>
        <dbReference type="Proteomes" id="UP001595796"/>
    </source>
</evidence>
<gene>
    <name evidence="7" type="ORF">ACFPFW_13995</name>
</gene>
<dbReference type="InterPro" id="IPR050109">
    <property type="entry name" value="HTH-type_TetR-like_transc_reg"/>
</dbReference>
<evidence type="ECO:0000313" key="7">
    <source>
        <dbReference type="EMBL" id="MFC5069125.1"/>
    </source>
</evidence>
<dbReference type="SUPFAM" id="SSF46689">
    <property type="entry name" value="Homeodomain-like"/>
    <property type="match status" value="1"/>
</dbReference>
<feature type="domain" description="HTH tetR-type" evidence="6">
    <location>
        <begin position="20"/>
        <end position="80"/>
    </location>
</feature>
<dbReference type="EMBL" id="JBHSJF010000006">
    <property type="protein sequence ID" value="MFC5069125.1"/>
    <property type="molecule type" value="Genomic_DNA"/>
</dbReference>
<sequence length="215" mass="23807">MQVTKTARKPGRALTPEERQTKTQQLLDAALDVFLERGFEAARLDEVAKRAGVAKGTLYLYFASKEALFEDLIRSLIASPIQEVGQRMLAQDIPAEMMLRGLLNWAKKEVLGTRRKDIARLIISEAGRFPELGAFYHREVISRGTAVIRAIVTRGVERGEFTSDALDRFPQLLIAPVLVGIIWNGLFSHVETLDTDGLLDVHADLIIRGLKGGAA</sequence>
<accession>A0ABV9Z2A4</accession>
<dbReference type="PRINTS" id="PR00455">
    <property type="entry name" value="HTHTETR"/>
</dbReference>